<evidence type="ECO:0000256" key="6">
    <source>
        <dbReference type="ARBA" id="ARBA00023136"/>
    </source>
</evidence>
<comment type="caution">
    <text evidence="9">The sequence shown here is derived from an EMBL/GenBank/DDBJ whole genome shotgun (WGS) entry which is preliminary data.</text>
</comment>
<feature type="transmembrane region" description="Helical" evidence="7">
    <location>
        <begin position="173"/>
        <end position="194"/>
    </location>
</feature>
<feature type="transmembrane region" description="Helical" evidence="7">
    <location>
        <begin position="206"/>
        <end position="225"/>
    </location>
</feature>
<feature type="transmembrane region" description="Helical" evidence="7">
    <location>
        <begin position="309"/>
        <end position="331"/>
    </location>
</feature>
<dbReference type="InterPro" id="IPR011701">
    <property type="entry name" value="MFS"/>
</dbReference>
<keyword evidence="2" id="KW-0813">Transport</keyword>
<feature type="transmembrane region" description="Helical" evidence="7">
    <location>
        <begin position="480"/>
        <end position="503"/>
    </location>
</feature>
<accession>A0A9X2HB26</accession>
<comment type="subcellular location">
    <subcellularLocation>
        <location evidence="1">Cell membrane</location>
        <topology evidence="1">Multi-pass membrane protein</topology>
    </subcellularLocation>
</comment>
<dbReference type="InterPro" id="IPR036259">
    <property type="entry name" value="MFS_trans_sf"/>
</dbReference>
<feature type="transmembrane region" description="Helical" evidence="7">
    <location>
        <begin position="231"/>
        <end position="252"/>
    </location>
</feature>
<dbReference type="PANTHER" id="PTHR42718">
    <property type="entry name" value="MAJOR FACILITATOR SUPERFAMILY MULTIDRUG TRANSPORTER MFSC"/>
    <property type="match status" value="1"/>
</dbReference>
<feature type="transmembrane region" description="Helical" evidence="7">
    <location>
        <begin position="273"/>
        <end position="294"/>
    </location>
</feature>
<name>A0A9X2HB26_9MICC</name>
<dbReference type="EMBL" id="JANAFB010000017">
    <property type="protein sequence ID" value="MCP3426051.1"/>
    <property type="molecule type" value="Genomic_DNA"/>
</dbReference>
<dbReference type="GO" id="GO:0022857">
    <property type="term" value="F:transmembrane transporter activity"/>
    <property type="evidence" value="ECO:0007669"/>
    <property type="project" value="InterPro"/>
</dbReference>
<evidence type="ECO:0000313" key="9">
    <source>
        <dbReference type="EMBL" id="MCP3426051.1"/>
    </source>
</evidence>
<dbReference type="InterPro" id="IPR020846">
    <property type="entry name" value="MFS_dom"/>
</dbReference>
<feature type="transmembrane region" description="Helical" evidence="7">
    <location>
        <begin position="338"/>
        <end position="357"/>
    </location>
</feature>
<proteinExistence type="predicted"/>
<dbReference type="GO" id="GO:0005886">
    <property type="term" value="C:plasma membrane"/>
    <property type="evidence" value="ECO:0007669"/>
    <property type="project" value="UniProtKB-SubCell"/>
</dbReference>
<feature type="transmembrane region" description="Helical" evidence="7">
    <location>
        <begin position="148"/>
        <end position="167"/>
    </location>
</feature>
<sequence length="520" mass="54535">MSHPNRSEAAPRATFRSWLALALLTTPVLLMSIDLTVLSVAVPKLSEDLKPTASQLLWIVDVYGIFLAGLLILMGSLSDRIGRRRLLLIGSVLFGAASVLAAASTSPEMLIVARALLGIGGATLMPSTLSLIRTIFADPAQRRRAISVWAAAFAGGAGLGPVVGGALLEHFAWGSVFLINVPLMALLLAAGPFLIPESRDPRPRKFDPASAVMLIASVLVFVYGLKRAAEHGWGVPAVSLLLAGVAGGLWFAMRQRRLSHPLIDIWLFRSAPFTIAVLANLAGIFALTSVLYFFPQYIQLTLGKTPLQAGLWAVPIAVGAVIGAIVAPVLIRHVRGAWLIGGGLLVAAGGFFVLSQLGLQEDIFVAFSGGALIGAGVGVADTLTNDMIIAAAPKDRSAAAAGISETAYELGGALGIAVLGSLGTSFYRSRIDDDLAAQLPQEIVGPTKDTLAAAHASAEYLPSEVVPEFLRRVNDFFTQAMTSTFGVGASILAFAALCAVVVLEVHRSRSKRTTAAHEKQ</sequence>
<evidence type="ECO:0000256" key="2">
    <source>
        <dbReference type="ARBA" id="ARBA00022448"/>
    </source>
</evidence>
<keyword evidence="5 7" id="KW-1133">Transmembrane helix</keyword>
<dbReference type="Pfam" id="PF07690">
    <property type="entry name" value="MFS_1"/>
    <property type="match status" value="1"/>
</dbReference>
<dbReference type="PROSITE" id="PS50850">
    <property type="entry name" value="MFS"/>
    <property type="match status" value="1"/>
</dbReference>
<feature type="transmembrane region" description="Helical" evidence="7">
    <location>
        <begin position="55"/>
        <end position="74"/>
    </location>
</feature>
<evidence type="ECO:0000256" key="1">
    <source>
        <dbReference type="ARBA" id="ARBA00004651"/>
    </source>
</evidence>
<evidence type="ECO:0000256" key="3">
    <source>
        <dbReference type="ARBA" id="ARBA00022475"/>
    </source>
</evidence>
<feature type="transmembrane region" description="Helical" evidence="7">
    <location>
        <begin position="86"/>
        <end position="105"/>
    </location>
</feature>
<dbReference type="Gene3D" id="1.20.1250.20">
    <property type="entry name" value="MFS general substrate transporter like domains"/>
    <property type="match status" value="1"/>
</dbReference>
<feature type="transmembrane region" description="Helical" evidence="7">
    <location>
        <begin position="363"/>
        <end position="385"/>
    </location>
</feature>
<feature type="domain" description="Major facilitator superfamily (MFS) profile" evidence="8">
    <location>
        <begin position="20"/>
        <end position="507"/>
    </location>
</feature>
<protein>
    <submittedName>
        <fullName evidence="9">MFS transporter</fullName>
    </submittedName>
</protein>
<keyword evidence="10" id="KW-1185">Reference proteome</keyword>
<gene>
    <name evidence="9" type="ORF">NBM05_08550</name>
</gene>
<evidence type="ECO:0000313" key="10">
    <source>
        <dbReference type="Proteomes" id="UP001139502"/>
    </source>
</evidence>
<keyword evidence="3" id="KW-1003">Cell membrane</keyword>
<dbReference type="RefSeq" id="WP_254166543.1">
    <property type="nucleotide sequence ID" value="NZ_JANAFB010000017.1"/>
</dbReference>
<feature type="transmembrane region" description="Helical" evidence="7">
    <location>
        <begin position="406"/>
        <end position="427"/>
    </location>
</feature>
<feature type="transmembrane region" description="Helical" evidence="7">
    <location>
        <begin position="111"/>
        <end position="136"/>
    </location>
</feature>
<dbReference type="Gene3D" id="1.20.1720.10">
    <property type="entry name" value="Multidrug resistance protein D"/>
    <property type="match status" value="1"/>
</dbReference>
<organism evidence="9 10">
    <name type="scientific">Rothia santali</name>
    <dbReference type="NCBI Taxonomy" id="2949643"/>
    <lineage>
        <taxon>Bacteria</taxon>
        <taxon>Bacillati</taxon>
        <taxon>Actinomycetota</taxon>
        <taxon>Actinomycetes</taxon>
        <taxon>Micrococcales</taxon>
        <taxon>Micrococcaceae</taxon>
        <taxon>Rothia</taxon>
    </lineage>
</organism>
<dbReference type="CDD" id="cd17321">
    <property type="entry name" value="MFS_MMR_MDR_like"/>
    <property type="match status" value="1"/>
</dbReference>
<evidence type="ECO:0000256" key="5">
    <source>
        <dbReference type="ARBA" id="ARBA00022989"/>
    </source>
</evidence>
<evidence type="ECO:0000256" key="4">
    <source>
        <dbReference type="ARBA" id="ARBA00022692"/>
    </source>
</evidence>
<dbReference type="SUPFAM" id="SSF103473">
    <property type="entry name" value="MFS general substrate transporter"/>
    <property type="match status" value="1"/>
</dbReference>
<evidence type="ECO:0000259" key="8">
    <source>
        <dbReference type="PROSITE" id="PS50850"/>
    </source>
</evidence>
<evidence type="ECO:0000256" key="7">
    <source>
        <dbReference type="SAM" id="Phobius"/>
    </source>
</evidence>
<reference evidence="9" key="1">
    <citation type="submission" date="2022-06" db="EMBL/GenBank/DDBJ databases">
        <title>Rothia sp. isolated from sandalwood seedling.</title>
        <authorList>
            <person name="Tuikhar N."/>
            <person name="Kirdat K."/>
            <person name="Thorat V."/>
            <person name="Swetha P."/>
            <person name="Padma S."/>
            <person name="Sundararaj R."/>
            <person name="Yadav A."/>
        </authorList>
    </citation>
    <scope>NUCLEOTIDE SEQUENCE</scope>
    <source>
        <strain evidence="9">AR01</strain>
    </source>
</reference>
<dbReference type="AlphaFoldDB" id="A0A9X2HB26"/>
<dbReference type="Proteomes" id="UP001139502">
    <property type="component" value="Unassembled WGS sequence"/>
</dbReference>
<keyword evidence="4 7" id="KW-0812">Transmembrane</keyword>
<dbReference type="PANTHER" id="PTHR42718:SF47">
    <property type="entry name" value="METHYL VIOLOGEN RESISTANCE PROTEIN SMVA"/>
    <property type="match status" value="1"/>
</dbReference>
<keyword evidence="6 7" id="KW-0472">Membrane</keyword>